<reference evidence="1" key="2">
    <citation type="submission" date="2020-11" db="EMBL/GenBank/DDBJ databases">
        <authorList>
            <person name="McCartney M.A."/>
            <person name="Auch B."/>
            <person name="Kono T."/>
            <person name="Mallez S."/>
            <person name="Becker A."/>
            <person name="Gohl D.M."/>
            <person name="Silverstein K.A.T."/>
            <person name="Koren S."/>
            <person name="Bechman K.B."/>
            <person name="Herman A."/>
            <person name="Abrahante J.E."/>
            <person name="Garbe J."/>
        </authorList>
    </citation>
    <scope>NUCLEOTIDE SEQUENCE</scope>
    <source>
        <strain evidence="1">Duluth1</strain>
        <tissue evidence="1">Whole animal</tissue>
    </source>
</reference>
<reference evidence="1" key="1">
    <citation type="journal article" date="2019" name="bioRxiv">
        <title>The Genome of the Zebra Mussel, Dreissena polymorpha: A Resource for Invasive Species Research.</title>
        <authorList>
            <person name="McCartney M.A."/>
            <person name="Auch B."/>
            <person name="Kono T."/>
            <person name="Mallez S."/>
            <person name="Zhang Y."/>
            <person name="Obille A."/>
            <person name="Becker A."/>
            <person name="Abrahante J.E."/>
            <person name="Garbe J."/>
            <person name="Badalamenti J.P."/>
            <person name="Herman A."/>
            <person name="Mangelson H."/>
            <person name="Liachko I."/>
            <person name="Sullivan S."/>
            <person name="Sone E.D."/>
            <person name="Koren S."/>
            <person name="Silverstein K.A.T."/>
            <person name="Beckman K.B."/>
            <person name="Gohl D.M."/>
        </authorList>
    </citation>
    <scope>NUCLEOTIDE SEQUENCE</scope>
    <source>
        <strain evidence="1">Duluth1</strain>
        <tissue evidence="1">Whole animal</tissue>
    </source>
</reference>
<proteinExistence type="predicted"/>
<gene>
    <name evidence="1" type="ORF">DPMN_123859</name>
</gene>
<organism evidence="1 2">
    <name type="scientific">Dreissena polymorpha</name>
    <name type="common">Zebra mussel</name>
    <name type="synonym">Mytilus polymorpha</name>
    <dbReference type="NCBI Taxonomy" id="45954"/>
    <lineage>
        <taxon>Eukaryota</taxon>
        <taxon>Metazoa</taxon>
        <taxon>Spiralia</taxon>
        <taxon>Lophotrochozoa</taxon>
        <taxon>Mollusca</taxon>
        <taxon>Bivalvia</taxon>
        <taxon>Autobranchia</taxon>
        <taxon>Heteroconchia</taxon>
        <taxon>Euheterodonta</taxon>
        <taxon>Imparidentia</taxon>
        <taxon>Neoheterodontei</taxon>
        <taxon>Myida</taxon>
        <taxon>Dreissenoidea</taxon>
        <taxon>Dreissenidae</taxon>
        <taxon>Dreissena</taxon>
    </lineage>
</organism>
<evidence type="ECO:0000313" key="2">
    <source>
        <dbReference type="Proteomes" id="UP000828390"/>
    </source>
</evidence>
<dbReference type="AlphaFoldDB" id="A0A9D4GUK3"/>
<comment type="caution">
    <text evidence="1">The sequence shown here is derived from an EMBL/GenBank/DDBJ whole genome shotgun (WGS) entry which is preliminary data.</text>
</comment>
<accession>A0A9D4GUK3</accession>
<protein>
    <submittedName>
        <fullName evidence="1">Uncharacterized protein</fullName>
    </submittedName>
</protein>
<name>A0A9D4GUK3_DREPO</name>
<dbReference type="EMBL" id="JAIWYP010000005">
    <property type="protein sequence ID" value="KAH3822088.1"/>
    <property type="molecule type" value="Genomic_DNA"/>
</dbReference>
<evidence type="ECO:0000313" key="1">
    <source>
        <dbReference type="EMBL" id="KAH3822088.1"/>
    </source>
</evidence>
<sequence length="204" mass="22441">MQCPTAAKKSWTVLAPDATSSHRRFIIFSGEEGSPSGLALLPDPRARTGTPQLSAMALPFFRLVITSTMRDCVTDEMLETIQLSHALCVRASPSFVSSCTFHTLGGKRRGAPEVEATNHHDAPERPVDVVGVAVVQYAVDAILCQIPKKAHAISPQMHREKRQTIQNSAEVPHLLYVSVSKLATNVFKKHLSAICFLRIYSYKM</sequence>
<keyword evidence="2" id="KW-1185">Reference proteome</keyword>
<dbReference type="Proteomes" id="UP000828390">
    <property type="component" value="Unassembled WGS sequence"/>
</dbReference>